<name>A0A1S7S843_9HYPH</name>
<gene>
    <name evidence="1" type="ORF">AGR3A_pa10052</name>
</gene>
<dbReference type="RefSeq" id="WP_062653642.1">
    <property type="nucleotide sequence ID" value="NZ_LT009725.1"/>
</dbReference>
<reference evidence="2" key="1">
    <citation type="submission" date="2016-01" db="EMBL/GenBank/DDBJ databases">
        <authorList>
            <person name="Regsiter A."/>
            <person name="william w."/>
        </authorList>
    </citation>
    <scope>NUCLEOTIDE SEQUENCE [LARGE SCALE GENOMIC DNA]</scope>
    <source>
        <strain evidence="2">CFBP 6623</strain>
    </source>
</reference>
<evidence type="ECO:0000313" key="1">
    <source>
        <dbReference type="EMBL" id="CUX64252.1"/>
    </source>
</evidence>
<organism evidence="1 2">
    <name type="scientific">Agrobacterium tomkonis CFBP 6623</name>
    <dbReference type="NCBI Taxonomy" id="1183432"/>
    <lineage>
        <taxon>Bacteria</taxon>
        <taxon>Pseudomonadati</taxon>
        <taxon>Pseudomonadota</taxon>
        <taxon>Alphaproteobacteria</taxon>
        <taxon>Hyphomicrobiales</taxon>
        <taxon>Rhizobiaceae</taxon>
        <taxon>Rhizobium/Agrobacterium group</taxon>
        <taxon>Agrobacterium</taxon>
        <taxon>Agrobacterium tumefaciens complex</taxon>
    </lineage>
</organism>
<keyword evidence="2" id="KW-1185">Reference proteome</keyword>
<evidence type="ECO:0000313" key="2">
    <source>
        <dbReference type="Proteomes" id="UP000191988"/>
    </source>
</evidence>
<dbReference type="Proteomes" id="UP000191988">
    <property type="component" value="Unassembled WGS sequence"/>
</dbReference>
<sequence length="81" mass="8669">MSTIEKAAASTTTIQDHAGTALEALQSGFNGRIVNGYGIYVDPSGRRRDLLEARKAIDAALAVMEAAKWPTEAEYDLAEQA</sequence>
<proteinExistence type="predicted"/>
<accession>A0A1S7S843</accession>
<dbReference type="EMBL" id="FBWK01000065">
    <property type="protein sequence ID" value="CUX64252.1"/>
    <property type="molecule type" value="Genomic_DNA"/>
</dbReference>
<dbReference type="AlphaFoldDB" id="A0A1S7S843"/>
<protein>
    <submittedName>
        <fullName evidence="1">Uncharacterized protein</fullName>
    </submittedName>
</protein>